<proteinExistence type="predicted"/>
<gene>
    <name evidence="1" type="ORF">AVDCRST_MAG13-771</name>
</gene>
<dbReference type="EMBL" id="CADCVO010000114">
    <property type="protein sequence ID" value="CAA9475342.1"/>
    <property type="molecule type" value="Genomic_DNA"/>
</dbReference>
<protein>
    <submittedName>
        <fullName evidence="1">Uncharacterized protein</fullName>
    </submittedName>
</protein>
<dbReference type="AlphaFoldDB" id="A0A6J4RKY5"/>
<organism evidence="1">
    <name type="scientific">uncultured Solirubrobacteraceae bacterium</name>
    <dbReference type="NCBI Taxonomy" id="1162706"/>
    <lineage>
        <taxon>Bacteria</taxon>
        <taxon>Bacillati</taxon>
        <taxon>Actinomycetota</taxon>
        <taxon>Thermoleophilia</taxon>
        <taxon>Solirubrobacterales</taxon>
        <taxon>Solirubrobacteraceae</taxon>
        <taxon>environmental samples</taxon>
    </lineage>
</organism>
<sequence length="60" mass="6589">MRLHERGGYRVRREDAQAWVAAHVVRAEREGRSIDQLVAARTRRGLLAGAPRAARSPGAG</sequence>
<accession>A0A6J4RKY5</accession>
<name>A0A6J4RKY5_9ACTN</name>
<reference evidence="1" key="1">
    <citation type="submission" date="2020-02" db="EMBL/GenBank/DDBJ databases">
        <authorList>
            <person name="Meier V. D."/>
        </authorList>
    </citation>
    <scope>NUCLEOTIDE SEQUENCE</scope>
    <source>
        <strain evidence="1">AVDCRST_MAG13</strain>
    </source>
</reference>
<evidence type="ECO:0000313" key="1">
    <source>
        <dbReference type="EMBL" id="CAA9475342.1"/>
    </source>
</evidence>